<dbReference type="Pfam" id="PF05988">
    <property type="entry name" value="DUF899"/>
    <property type="match status" value="1"/>
</dbReference>
<reference evidence="1" key="1">
    <citation type="submission" date="2016-11" db="EMBL/GenBank/DDBJ databases">
        <authorList>
            <person name="Jaros S."/>
            <person name="Januszkiewicz K."/>
            <person name="Wedrychowicz H."/>
        </authorList>
    </citation>
    <scope>NUCLEOTIDE SEQUENCE [LARGE SCALE GENOMIC DNA]</scope>
    <source>
        <strain evidence="1">GAS242</strain>
    </source>
</reference>
<proteinExistence type="predicted"/>
<protein>
    <submittedName>
        <fullName evidence="1">Predicted dithiol-disulfide oxidoreductase, DUF899 family</fullName>
    </submittedName>
</protein>
<organism evidence="1">
    <name type="scientific">Bradyrhizobium erythrophlei</name>
    <dbReference type="NCBI Taxonomy" id="1437360"/>
    <lineage>
        <taxon>Bacteria</taxon>
        <taxon>Pseudomonadati</taxon>
        <taxon>Pseudomonadota</taxon>
        <taxon>Alphaproteobacteria</taxon>
        <taxon>Hyphomicrobiales</taxon>
        <taxon>Nitrobacteraceae</taxon>
        <taxon>Bradyrhizobium</taxon>
    </lineage>
</organism>
<dbReference type="InterPro" id="IPR010296">
    <property type="entry name" value="DUF899_thioredox"/>
</dbReference>
<accession>A0A1M5RSY8</accession>
<gene>
    <name evidence="1" type="ORF">SAMN05444169_6746</name>
</gene>
<dbReference type="EMBL" id="LT670818">
    <property type="protein sequence ID" value="SHH29385.1"/>
    <property type="molecule type" value="Genomic_DNA"/>
</dbReference>
<evidence type="ECO:0000313" key="1">
    <source>
        <dbReference type="EMBL" id="SHH29385.1"/>
    </source>
</evidence>
<dbReference type="Proteomes" id="UP000190675">
    <property type="component" value="Chromosome I"/>
</dbReference>
<sequence>MEPRFSHEARKFAQNQEVLKAMTSSVENGRNGRQPAMHTPPVVSPQAWKAAREQLLAKEKAHTRARDALAAERRRMPWMAVESAYAFEGPVGKASLLDLFDCRRQLIVYRAFFEPGVFGWPQQACRGCSMVADQVAHVAHLNARDTTLVLVSRAPQADIARLKARMGWQMPWFTLTDSFDADFGVNEWHGTNVFYRDGDRVFRTYFINSRGDEQMGGTWNYLDITPLGRQEVWEDSPEGYPQTPTYKWWNWHDSYVADAAPDQKWVEVSTAGEAALRNQGASTKP</sequence>
<dbReference type="AlphaFoldDB" id="A0A1M5RSY8"/>
<name>A0A1M5RSY8_9BRAD</name>